<gene>
    <name evidence="1" type="ORF">RCIX1567</name>
</gene>
<sequence>MKIKVKLFANFREATKQKEVEISPEGDSVKAVIKGLVTKYPNIEPLLFQDGALKPYVNVLHNGQTVKGEEGLTAKIKDGDEIALFPPVSGG</sequence>
<evidence type="ECO:0000313" key="2">
    <source>
        <dbReference type="Proteomes" id="UP000000663"/>
    </source>
</evidence>
<proteinExistence type="predicted"/>
<dbReference type="InterPro" id="IPR003749">
    <property type="entry name" value="ThiS/MoaD-like"/>
</dbReference>
<dbReference type="Pfam" id="PF02597">
    <property type="entry name" value="ThiS"/>
    <property type="match status" value="1"/>
</dbReference>
<name>Q0W477_METAR</name>
<dbReference type="PANTHER" id="PTHR38031">
    <property type="entry name" value="SULFUR CARRIER PROTEIN SLR0821-RELATED"/>
    <property type="match status" value="1"/>
</dbReference>
<reference evidence="1 2" key="1">
    <citation type="journal article" date="2006" name="Science">
        <title>Genome of rice cluster I archaea -- the key methane producers in the rice rhizosphere.</title>
        <authorList>
            <person name="Erkel C."/>
            <person name="Kube M."/>
            <person name="Reinhardt R."/>
            <person name="Liesack W."/>
        </authorList>
    </citation>
    <scope>NUCLEOTIDE SEQUENCE [LARGE SCALE GENOMIC DNA]</scope>
    <source>
        <strain evidence="2">DSM 22066 / NBRC 105507 / MRE50</strain>
    </source>
</reference>
<accession>Q0W477</accession>
<dbReference type="CDD" id="cd17505">
    <property type="entry name" value="Ubl_SAMP1_like"/>
    <property type="match status" value="1"/>
</dbReference>
<dbReference type="KEGG" id="rci:RCIX1567"/>
<dbReference type="InterPro" id="IPR012675">
    <property type="entry name" value="Beta-grasp_dom_sf"/>
</dbReference>
<dbReference type="RefSeq" id="WP_012035745.1">
    <property type="nucleotide sequence ID" value="NC_009464.1"/>
</dbReference>
<dbReference type="eggNOG" id="arCOG00536">
    <property type="taxonomic scope" value="Archaea"/>
</dbReference>
<dbReference type="NCBIfam" id="TIGR01687">
    <property type="entry name" value="moaD_arch"/>
    <property type="match status" value="1"/>
</dbReference>
<evidence type="ECO:0000313" key="1">
    <source>
        <dbReference type="EMBL" id="CAJ36816.1"/>
    </source>
</evidence>
<protein>
    <submittedName>
        <fullName evidence="1">ThiS/MoaD sulfur transfer protein</fullName>
    </submittedName>
</protein>
<dbReference type="OrthoDB" id="98357at2157"/>
<dbReference type="SUPFAM" id="SSF54285">
    <property type="entry name" value="MoaD/ThiS"/>
    <property type="match status" value="1"/>
</dbReference>
<organism evidence="1 2">
    <name type="scientific">Methanocella arvoryzae (strain DSM 22066 / NBRC 105507 / MRE50)</name>
    <dbReference type="NCBI Taxonomy" id="351160"/>
    <lineage>
        <taxon>Archaea</taxon>
        <taxon>Methanobacteriati</taxon>
        <taxon>Methanobacteriota</taxon>
        <taxon>Stenosarchaea group</taxon>
        <taxon>Methanomicrobia</taxon>
        <taxon>Methanocellales</taxon>
        <taxon>Methanocellaceae</taxon>
        <taxon>Methanocella</taxon>
    </lineage>
</organism>
<dbReference type="GeneID" id="5143127"/>
<dbReference type="AlphaFoldDB" id="Q0W477"/>
<dbReference type="Proteomes" id="UP000000663">
    <property type="component" value="Chromosome"/>
</dbReference>
<dbReference type="InterPro" id="IPR016155">
    <property type="entry name" value="Mopterin_synth/thiamin_S_b"/>
</dbReference>
<dbReference type="EMBL" id="AM114193">
    <property type="protein sequence ID" value="CAJ36816.1"/>
    <property type="molecule type" value="Genomic_DNA"/>
</dbReference>
<dbReference type="PANTHER" id="PTHR38031:SF1">
    <property type="entry name" value="SULFUR CARRIER PROTEIN CYSO"/>
    <property type="match status" value="1"/>
</dbReference>
<dbReference type="Gene3D" id="3.10.20.30">
    <property type="match status" value="1"/>
</dbReference>
<dbReference type="NCBIfam" id="NF041918">
    <property type="entry name" value="SAMP1"/>
    <property type="match status" value="1"/>
</dbReference>
<dbReference type="InterPro" id="IPR054834">
    <property type="entry name" value="SAMP1_3"/>
</dbReference>
<dbReference type="PATRIC" id="fig|351160.9.peg.1459"/>
<dbReference type="InterPro" id="IPR010038">
    <property type="entry name" value="MoaD_arc-typ"/>
</dbReference>
<keyword evidence="2" id="KW-1185">Reference proteome</keyword>
<dbReference type="STRING" id="351160.RCIX1567"/>
<dbReference type="InterPro" id="IPR052045">
    <property type="entry name" value="Sulfur_Carrier/Prot_Modifier"/>
</dbReference>